<sequence length="198" mass="21316">MSLFDRKAKTAFANRRAVLGGVALIASSLVLAGCQVRPLYGVKTVTFSQDGQEIETSVQQQLAAIDVTVADIGGNGLARVNQYLRNELLFNLRRGGDGLPSQYTLKVLVNKVESEVGVEELADVPSAYNLTLNASFVLSEAVSDKTLYTGRSFASASYDFSSQRFANLRAERNAEDRAAKVVAADIQARLAGYFAGKI</sequence>
<name>A0A1U7JIS8_9HYPH</name>
<protein>
    <recommendedName>
        <fullName evidence="3">LPS-assembly lipoprotein</fullName>
    </recommendedName>
</protein>
<dbReference type="Pfam" id="PF04390">
    <property type="entry name" value="LptE"/>
    <property type="match status" value="1"/>
</dbReference>
<proteinExistence type="predicted"/>
<reference evidence="1 2" key="1">
    <citation type="submission" date="2016-03" db="EMBL/GenBank/DDBJ databases">
        <title>Genome sequence of Nesiotobacter sp. nov., a moderately halophilic alphaproteobacterium isolated from the Yellow Sea, China.</title>
        <authorList>
            <person name="Zhang G."/>
            <person name="Zhang R."/>
        </authorList>
    </citation>
    <scope>NUCLEOTIDE SEQUENCE [LARGE SCALE GENOMIC DNA]</scope>
    <source>
        <strain evidence="1 2">WB1-6</strain>
    </source>
</reference>
<dbReference type="Proteomes" id="UP000185783">
    <property type="component" value="Unassembled WGS sequence"/>
</dbReference>
<dbReference type="GO" id="GO:0019867">
    <property type="term" value="C:outer membrane"/>
    <property type="evidence" value="ECO:0007669"/>
    <property type="project" value="InterPro"/>
</dbReference>
<dbReference type="EMBL" id="LVVZ01000014">
    <property type="protein sequence ID" value="OKL44605.1"/>
    <property type="molecule type" value="Genomic_DNA"/>
</dbReference>
<gene>
    <name evidence="1" type="ORF">A3843_09525</name>
</gene>
<evidence type="ECO:0008006" key="3">
    <source>
        <dbReference type="Google" id="ProtNLM"/>
    </source>
</evidence>
<dbReference type="GO" id="GO:0043165">
    <property type="term" value="P:Gram-negative-bacterium-type cell outer membrane assembly"/>
    <property type="evidence" value="ECO:0007669"/>
    <property type="project" value="InterPro"/>
</dbReference>
<dbReference type="PROSITE" id="PS51257">
    <property type="entry name" value="PROKAR_LIPOPROTEIN"/>
    <property type="match status" value="1"/>
</dbReference>
<comment type="caution">
    <text evidence="1">The sequence shown here is derived from an EMBL/GenBank/DDBJ whole genome shotgun (WGS) entry which is preliminary data.</text>
</comment>
<dbReference type="RefSeq" id="WP_028480387.1">
    <property type="nucleotide sequence ID" value="NZ_LVVZ01000014.1"/>
</dbReference>
<keyword evidence="2" id="KW-1185">Reference proteome</keyword>
<dbReference type="InterPro" id="IPR007485">
    <property type="entry name" value="LPS_assembly_LptE"/>
</dbReference>
<evidence type="ECO:0000313" key="2">
    <source>
        <dbReference type="Proteomes" id="UP000185783"/>
    </source>
</evidence>
<dbReference type="OrthoDB" id="7678210at2"/>
<organism evidence="1 2">
    <name type="scientific">Pseudovibrio exalbescens</name>
    <dbReference type="NCBI Taxonomy" id="197461"/>
    <lineage>
        <taxon>Bacteria</taxon>
        <taxon>Pseudomonadati</taxon>
        <taxon>Pseudomonadota</taxon>
        <taxon>Alphaproteobacteria</taxon>
        <taxon>Hyphomicrobiales</taxon>
        <taxon>Stappiaceae</taxon>
        <taxon>Pseudovibrio</taxon>
    </lineage>
</organism>
<dbReference type="STRING" id="197461.A3843_09525"/>
<dbReference type="AlphaFoldDB" id="A0A1U7JIS8"/>
<dbReference type="Gene3D" id="3.30.160.150">
    <property type="entry name" value="Lipoprotein like domain"/>
    <property type="match status" value="1"/>
</dbReference>
<evidence type="ECO:0000313" key="1">
    <source>
        <dbReference type="EMBL" id="OKL44605.1"/>
    </source>
</evidence>
<accession>A0A1U7JIS8</accession>